<keyword evidence="5" id="KW-0813">Transport</keyword>
<evidence type="ECO:0000313" key="5">
    <source>
        <dbReference type="EMBL" id="KXN71719.1"/>
    </source>
</evidence>
<evidence type="ECO:0000259" key="4">
    <source>
        <dbReference type="Pfam" id="PF00248"/>
    </source>
</evidence>
<dbReference type="InterPro" id="IPR023210">
    <property type="entry name" value="NADP_OxRdtase_dom"/>
</dbReference>
<dbReference type="OrthoDB" id="1720422at2759"/>
<accession>A0A137P9P6</accession>
<evidence type="ECO:0000256" key="3">
    <source>
        <dbReference type="ARBA" id="ARBA00023002"/>
    </source>
</evidence>
<keyword evidence="3" id="KW-0560">Oxidoreductase</keyword>
<gene>
    <name evidence="5" type="ORF">CONCODRAFT_78206</name>
</gene>
<reference evidence="5 6" key="1">
    <citation type="journal article" date="2015" name="Genome Biol. Evol.">
        <title>Phylogenomic analyses indicate that early fungi evolved digesting cell walls of algal ancestors of land plants.</title>
        <authorList>
            <person name="Chang Y."/>
            <person name="Wang S."/>
            <person name="Sekimoto S."/>
            <person name="Aerts A.L."/>
            <person name="Choi C."/>
            <person name="Clum A."/>
            <person name="LaButti K.M."/>
            <person name="Lindquist E.A."/>
            <person name="Yee Ngan C."/>
            <person name="Ohm R.A."/>
            <person name="Salamov A.A."/>
            <person name="Grigoriev I.V."/>
            <person name="Spatafora J.W."/>
            <person name="Berbee M.L."/>
        </authorList>
    </citation>
    <scope>NUCLEOTIDE SEQUENCE [LARGE SCALE GENOMIC DNA]</scope>
    <source>
        <strain evidence="5 6">NRRL 28638</strain>
    </source>
</reference>
<evidence type="ECO:0000256" key="2">
    <source>
        <dbReference type="ARBA" id="ARBA00022857"/>
    </source>
</evidence>
<evidence type="ECO:0000313" key="6">
    <source>
        <dbReference type="Proteomes" id="UP000070444"/>
    </source>
</evidence>
<evidence type="ECO:0000256" key="1">
    <source>
        <dbReference type="ARBA" id="ARBA00006515"/>
    </source>
</evidence>
<keyword evidence="5" id="KW-0407">Ion channel</keyword>
<dbReference type="InterPro" id="IPR005399">
    <property type="entry name" value="K_chnl_volt-dep_bsu_KCNAB-rel"/>
</dbReference>
<keyword evidence="6" id="KW-1185">Reference proteome</keyword>
<dbReference type="AlphaFoldDB" id="A0A137P9P6"/>
<dbReference type="Proteomes" id="UP000070444">
    <property type="component" value="Unassembled WGS sequence"/>
</dbReference>
<organism evidence="5 6">
    <name type="scientific">Conidiobolus coronatus (strain ATCC 28846 / CBS 209.66 / NRRL 28638)</name>
    <name type="common">Delacroixia coronata</name>
    <dbReference type="NCBI Taxonomy" id="796925"/>
    <lineage>
        <taxon>Eukaryota</taxon>
        <taxon>Fungi</taxon>
        <taxon>Fungi incertae sedis</taxon>
        <taxon>Zoopagomycota</taxon>
        <taxon>Entomophthoromycotina</taxon>
        <taxon>Entomophthoromycetes</taxon>
        <taxon>Entomophthorales</taxon>
        <taxon>Ancylistaceae</taxon>
        <taxon>Conidiobolus</taxon>
    </lineage>
</organism>
<dbReference type="PANTHER" id="PTHR43150:SF2">
    <property type="entry name" value="HYPERKINETIC, ISOFORM M"/>
    <property type="match status" value="1"/>
</dbReference>
<dbReference type="SUPFAM" id="SSF51430">
    <property type="entry name" value="NAD(P)-linked oxidoreductase"/>
    <property type="match status" value="1"/>
</dbReference>
<dbReference type="GO" id="GO:0016491">
    <property type="term" value="F:oxidoreductase activity"/>
    <property type="evidence" value="ECO:0007669"/>
    <property type="project" value="UniProtKB-KW"/>
</dbReference>
<dbReference type="STRING" id="796925.A0A137P9P6"/>
<dbReference type="Gene3D" id="3.20.20.100">
    <property type="entry name" value="NADP-dependent oxidoreductase domain"/>
    <property type="match status" value="1"/>
</dbReference>
<dbReference type="InterPro" id="IPR036812">
    <property type="entry name" value="NAD(P)_OxRdtase_dom_sf"/>
</dbReference>
<dbReference type="PRINTS" id="PR01577">
    <property type="entry name" value="KCNABCHANNEL"/>
</dbReference>
<comment type="similarity">
    <text evidence="1">Belongs to the shaker potassium channel beta subunit family.</text>
</comment>
<keyword evidence="5" id="KW-0406">Ion transport</keyword>
<sequence length="323" mass="36360">MTNMIYRRLGRSGIKISVISFGAWMTIQEPADQALYDKLMKVAFENGINFFDNAEFYAMGLSEEMMGKAIKNNNFKRWGPNATGLSKKHLVEGLNASLKRLQLDYVDLVYAHRPDFDTSMEEIVRGFNHLISQGKAFYWGTSEWSAQQLTEAHTVAQRLGLEGPVMEQPQYNIFTRELVEKEYLPLYENFGLGTTIWSPLAHGVLTGKYTNGIPEGSRFDGAKGISKIHFDWYDNAEGKDRIQKVPKLVPIAEKLGCTLPQLALAWCISNSNVTSVIAGFSKVEQVEANVKCVEFVNKLTPEILAEIDQIFGTKPTQVQNFRG</sequence>
<dbReference type="EMBL" id="KQ964469">
    <property type="protein sequence ID" value="KXN71719.1"/>
    <property type="molecule type" value="Genomic_DNA"/>
</dbReference>
<dbReference type="PANTHER" id="PTHR43150">
    <property type="entry name" value="HYPERKINETIC, ISOFORM M"/>
    <property type="match status" value="1"/>
</dbReference>
<name>A0A137P9P6_CONC2</name>
<dbReference type="GO" id="GO:0034220">
    <property type="term" value="P:monoatomic ion transmembrane transport"/>
    <property type="evidence" value="ECO:0007669"/>
    <property type="project" value="UniProtKB-KW"/>
</dbReference>
<feature type="domain" description="NADP-dependent oxidoreductase" evidence="4">
    <location>
        <begin position="19"/>
        <end position="310"/>
    </location>
</feature>
<protein>
    <submittedName>
        <fullName evidence="5">Voltage-dependent potassium channel, beta subunit</fullName>
    </submittedName>
</protein>
<proteinExistence type="inferred from homology"/>
<keyword evidence="2" id="KW-0521">NADP</keyword>
<dbReference type="Pfam" id="PF00248">
    <property type="entry name" value="Aldo_ket_red"/>
    <property type="match status" value="1"/>
</dbReference>